<dbReference type="Proteomes" id="UP000182983">
    <property type="component" value="Unassembled WGS sequence"/>
</dbReference>
<protein>
    <submittedName>
        <fullName evidence="2">Uncharacterized protein</fullName>
    </submittedName>
</protein>
<reference evidence="3" key="1">
    <citation type="submission" date="2016-10" db="EMBL/GenBank/DDBJ databases">
        <authorList>
            <person name="Varghese N."/>
            <person name="Submissions S."/>
        </authorList>
    </citation>
    <scope>NUCLEOTIDE SEQUENCE [LARGE SCALE GENOMIC DNA]</scope>
    <source>
        <strain evidence="3">DSM 13234</strain>
    </source>
</reference>
<keyword evidence="1" id="KW-1133">Transmembrane helix</keyword>
<dbReference type="EMBL" id="FNWO01000012">
    <property type="protein sequence ID" value="SEH51207.1"/>
    <property type="molecule type" value="Genomic_DNA"/>
</dbReference>
<evidence type="ECO:0000313" key="3">
    <source>
        <dbReference type="Proteomes" id="UP000182983"/>
    </source>
</evidence>
<evidence type="ECO:0000256" key="1">
    <source>
        <dbReference type="SAM" id="Phobius"/>
    </source>
</evidence>
<proteinExistence type="predicted"/>
<keyword evidence="1" id="KW-0472">Membrane</keyword>
<accession>A0A1H6IVT4</accession>
<evidence type="ECO:0000313" key="2">
    <source>
        <dbReference type="EMBL" id="SEH51207.1"/>
    </source>
</evidence>
<keyword evidence="3" id="KW-1185">Reference proteome</keyword>
<organism evidence="2 3">
    <name type="scientific">Magnetospirillum fulvum</name>
    <name type="common">Rhodospirillum fulvum</name>
    <dbReference type="NCBI Taxonomy" id="1082"/>
    <lineage>
        <taxon>Bacteria</taxon>
        <taxon>Pseudomonadati</taxon>
        <taxon>Pseudomonadota</taxon>
        <taxon>Alphaproteobacteria</taxon>
        <taxon>Rhodospirillales</taxon>
        <taxon>Rhodospirillaceae</taxon>
        <taxon>Magnetospirillum</taxon>
    </lineage>
</organism>
<name>A0A1H6IVT4_MAGFU</name>
<dbReference type="AlphaFoldDB" id="A0A1H6IVT4"/>
<gene>
    <name evidence="2" type="ORF">SAMN04244559_02699</name>
</gene>
<dbReference type="OrthoDB" id="9887888at2"/>
<dbReference type="RefSeq" id="WP_139305597.1">
    <property type="nucleotide sequence ID" value="NZ_FNWO01000012.1"/>
</dbReference>
<feature type="transmembrane region" description="Helical" evidence="1">
    <location>
        <begin position="34"/>
        <end position="56"/>
    </location>
</feature>
<sequence length="61" mass="6778">MVSNWILRILLCFVLISQIPGSSAELLVAFAEGEWLLTLIHLGAVIGDVFFSYKVLRDGIE</sequence>
<keyword evidence="1" id="KW-0812">Transmembrane</keyword>